<dbReference type="PROSITE" id="PS00107">
    <property type="entry name" value="PROTEIN_KINASE_ATP"/>
    <property type="match status" value="1"/>
</dbReference>
<evidence type="ECO:0000256" key="11">
    <source>
        <dbReference type="ARBA" id="ARBA00051693"/>
    </source>
</evidence>
<dbReference type="GO" id="GO:0006952">
    <property type="term" value="P:defense response"/>
    <property type="evidence" value="ECO:0007669"/>
    <property type="project" value="UniProtKB-KW"/>
</dbReference>
<dbReference type="Gene3D" id="1.10.510.10">
    <property type="entry name" value="Transferase(Phosphotransferase) domain 1"/>
    <property type="match status" value="1"/>
</dbReference>
<comment type="catalytic activity">
    <reaction evidence="11">
        <text>L-tyrosyl-[protein] + ATP = O-phospho-L-tyrosyl-[protein] + ADP + H(+)</text>
        <dbReference type="Rhea" id="RHEA:10596"/>
        <dbReference type="Rhea" id="RHEA-COMP:10136"/>
        <dbReference type="Rhea" id="RHEA-COMP:20101"/>
        <dbReference type="ChEBI" id="CHEBI:15378"/>
        <dbReference type="ChEBI" id="CHEBI:30616"/>
        <dbReference type="ChEBI" id="CHEBI:46858"/>
        <dbReference type="ChEBI" id="CHEBI:61978"/>
        <dbReference type="ChEBI" id="CHEBI:456216"/>
        <dbReference type="EC" id="2.7.12.2"/>
    </reaction>
</comment>
<dbReference type="PANTHER" id="PTHR48013:SF32">
    <property type="entry name" value="MITOGEN-ACTIVATED PROTEIN KINASE KINASE 2-LIKE"/>
    <property type="match status" value="1"/>
</dbReference>
<dbReference type="GO" id="GO:0004674">
    <property type="term" value="F:protein serine/threonine kinase activity"/>
    <property type="evidence" value="ECO:0007669"/>
    <property type="project" value="UniProtKB-KW"/>
</dbReference>
<name>A0A2K1IEB3_PHYPA</name>
<keyword evidence="5" id="KW-0611">Plant defense</keyword>
<proteinExistence type="inferred from homology"/>
<keyword evidence="1 14" id="KW-0723">Serine/threonine-protein kinase</keyword>
<evidence type="ECO:0000256" key="1">
    <source>
        <dbReference type="ARBA" id="ARBA00022527"/>
    </source>
</evidence>
<evidence type="ECO:0000313" key="16">
    <source>
        <dbReference type="EMBL" id="PNR27615.1"/>
    </source>
</evidence>
<protein>
    <recommendedName>
        <fullName evidence="8">mitogen-activated protein kinase kinase</fullName>
        <ecNumber evidence="8">2.7.12.2</ecNumber>
    </recommendedName>
</protein>
<evidence type="ECO:0000256" key="12">
    <source>
        <dbReference type="ARBA" id="ARBA00054643"/>
    </source>
</evidence>
<dbReference type="PROSITE" id="PS50011">
    <property type="entry name" value="PROTEIN_KINASE_DOM"/>
    <property type="match status" value="1"/>
</dbReference>
<reference evidence="16" key="2">
    <citation type="journal article" date="2018" name="Plant J.">
        <title>The Physcomitrella patens chromosome-scale assembly reveals moss genome structure and evolution.</title>
        <authorList>
            <person name="Lang D."/>
            <person name="Ullrich K.K."/>
            <person name="Murat F."/>
            <person name="Fuchs J."/>
            <person name="Jenkins J."/>
            <person name="Haas F.B."/>
            <person name="Piednoel M."/>
            <person name="Gundlach H."/>
            <person name="Van Bel M."/>
            <person name="Meyberg R."/>
            <person name="Vives C."/>
            <person name="Morata J."/>
            <person name="Symeonidi A."/>
            <person name="Hiss M."/>
            <person name="Muchero W."/>
            <person name="Kamisugi Y."/>
            <person name="Saleh O."/>
            <person name="Blanc G."/>
            <person name="Decker E.L."/>
            <person name="van Gessel N."/>
            <person name="Grimwood J."/>
            <person name="Hayes R.D."/>
            <person name="Graham S.W."/>
            <person name="Gunter L.E."/>
            <person name="McDaniel S.F."/>
            <person name="Hoernstein S.N.W."/>
            <person name="Larsson A."/>
            <person name="Li F.W."/>
            <person name="Perroud P.F."/>
            <person name="Phillips J."/>
            <person name="Ranjan P."/>
            <person name="Rokshar D.S."/>
            <person name="Rothfels C.J."/>
            <person name="Schneider L."/>
            <person name="Shu S."/>
            <person name="Stevenson D.W."/>
            <person name="Thummler F."/>
            <person name="Tillich M."/>
            <person name="Villarreal Aguilar J.C."/>
            <person name="Widiez T."/>
            <person name="Wong G.K."/>
            <person name="Wymore A."/>
            <person name="Zhang Y."/>
            <person name="Zimmer A.D."/>
            <person name="Quatrano R.S."/>
            <person name="Mayer K.F.X."/>
            <person name="Goodstein D."/>
            <person name="Casacuberta J.M."/>
            <person name="Vandepoele K."/>
            <person name="Reski R."/>
            <person name="Cuming A.C."/>
            <person name="Tuskan G.A."/>
            <person name="Maumus F."/>
            <person name="Salse J."/>
            <person name="Schmutz J."/>
            <person name="Rensing S.A."/>
        </authorList>
    </citation>
    <scope>NUCLEOTIDE SEQUENCE [LARGE SCALE GENOMIC DNA]</scope>
</reference>
<dbReference type="GO" id="GO:0005524">
    <property type="term" value="F:ATP binding"/>
    <property type="evidence" value="ECO:0007669"/>
    <property type="project" value="UniProtKB-UniRule"/>
</dbReference>
<evidence type="ECO:0000256" key="2">
    <source>
        <dbReference type="ARBA" id="ARBA00022679"/>
    </source>
</evidence>
<dbReference type="PIRSF" id="PIRSF000654">
    <property type="entry name" value="Integrin-linked_kinase"/>
    <property type="match status" value="1"/>
</dbReference>
<dbReference type="SMART" id="SM00220">
    <property type="entry name" value="S_TKc"/>
    <property type="match status" value="1"/>
</dbReference>
<gene>
    <name evidence="16" type="ORF">PHYPA_029767</name>
</gene>
<dbReference type="PROSITE" id="PS00108">
    <property type="entry name" value="PROTEIN_KINASE_ST"/>
    <property type="match status" value="1"/>
</dbReference>
<dbReference type="CDD" id="cd06623">
    <property type="entry name" value="PKc_MAPKK_plant_like"/>
    <property type="match status" value="1"/>
</dbReference>
<evidence type="ECO:0000256" key="13">
    <source>
        <dbReference type="PROSITE-ProRule" id="PRU10141"/>
    </source>
</evidence>
<comment type="catalytic activity">
    <reaction evidence="10">
        <text>L-threonyl-[protein] + ATP = O-phospho-L-threonyl-[protein] + ADP + H(+)</text>
        <dbReference type="Rhea" id="RHEA:46608"/>
        <dbReference type="Rhea" id="RHEA-COMP:11060"/>
        <dbReference type="Rhea" id="RHEA-COMP:11605"/>
        <dbReference type="ChEBI" id="CHEBI:15378"/>
        <dbReference type="ChEBI" id="CHEBI:30013"/>
        <dbReference type="ChEBI" id="CHEBI:30616"/>
        <dbReference type="ChEBI" id="CHEBI:61977"/>
        <dbReference type="ChEBI" id="CHEBI:456216"/>
        <dbReference type="EC" id="2.7.12.2"/>
    </reaction>
</comment>
<dbReference type="FunFam" id="1.10.510.10:FF:000432">
    <property type="entry name" value="mitogen-activated protein kinase kinase 3"/>
    <property type="match status" value="1"/>
</dbReference>
<evidence type="ECO:0000256" key="4">
    <source>
        <dbReference type="ARBA" id="ARBA00022777"/>
    </source>
</evidence>
<keyword evidence="4" id="KW-0418">Kinase</keyword>
<dbReference type="OrthoDB" id="10252354at2759"/>
<evidence type="ECO:0000256" key="3">
    <source>
        <dbReference type="ARBA" id="ARBA00022741"/>
    </source>
</evidence>
<comment type="function">
    <text evidence="12">The CERK1, MEKK1a/b, MKK1a/b/c and MPK4a/b proteins are involved in pathogen defense. The pathway induces rapid growth inhibition, cell wall depositions and accumulation of defense-related transcripts. This protein is required for full defense response to fungal pathogen chitin.</text>
</comment>
<organism evidence="16">
    <name type="scientific">Physcomitrium patens</name>
    <name type="common">Spreading-leaved earth moss</name>
    <name type="synonym">Physcomitrella patens</name>
    <dbReference type="NCBI Taxonomy" id="3218"/>
    <lineage>
        <taxon>Eukaryota</taxon>
        <taxon>Viridiplantae</taxon>
        <taxon>Streptophyta</taxon>
        <taxon>Embryophyta</taxon>
        <taxon>Bryophyta</taxon>
        <taxon>Bryophytina</taxon>
        <taxon>Bryopsida</taxon>
        <taxon>Funariidae</taxon>
        <taxon>Funariales</taxon>
        <taxon>Funariaceae</taxon>
        <taxon>Physcomitrium</taxon>
    </lineage>
</organism>
<keyword evidence="6 13" id="KW-0067">ATP-binding</keyword>
<feature type="domain" description="Protein kinase" evidence="15">
    <location>
        <begin position="70"/>
        <end position="332"/>
    </location>
</feature>
<dbReference type="InterPro" id="IPR017441">
    <property type="entry name" value="Protein_kinase_ATP_BS"/>
</dbReference>
<dbReference type="PANTHER" id="PTHR48013">
    <property type="entry name" value="DUAL SPECIFICITY MITOGEN-ACTIVATED PROTEIN KINASE KINASE 5-RELATED"/>
    <property type="match status" value="1"/>
</dbReference>
<dbReference type="AlphaFoldDB" id="A0A2K1IEB3"/>
<dbReference type="EC" id="2.7.12.2" evidence="8"/>
<dbReference type="SUPFAM" id="SSF56112">
    <property type="entry name" value="Protein kinase-like (PK-like)"/>
    <property type="match status" value="1"/>
</dbReference>
<sequence length="346" mass="39138">MSRRVRRGGLRVAVPKQETPVSKFLTASGTFQDDDIKLNHTGLRVVSSEPNLPTQTQSSSPDGQLSIADLELVRFLGKGAGGTVQLVRHKWTNVNYALKAIQMNINETVRKQIVQELKINQVTHQQCPYIVECFHSFYHNGVISMILEYMDRGSLSDIIKQQKQIPEPYLAVIASQVLKGLEYLHQVRHIIHRDIKPSNLLINHKGEVKISDFGVSAVLVHSLAQRDTFVGTCTYMSPERLQGRSYAYDSDLWSLGLTLLECALGTFPYKPAGMEEGWQNFFILMECIVNQPPAAASPDKFSPEFCSFIESCIRKCPSERPSTTDLLKHPFLQKYNEEEYHLSKIL</sequence>
<evidence type="ECO:0000256" key="10">
    <source>
        <dbReference type="ARBA" id="ARBA00049299"/>
    </source>
</evidence>
<dbReference type="EMBL" id="ABEU02000025">
    <property type="protein sequence ID" value="PNR27615.1"/>
    <property type="molecule type" value="Genomic_DNA"/>
</dbReference>
<evidence type="ECO:0000256" key="8">
    <source>
        <dbReference type="ARBA" id="ARBA00038999"/>
    </source>
</evidence>
<dbReference type="Pfam" id="PF00069">
    <property type="entry name" value="Pkinase"/>
    <property type="match status" value="1"/>
</dbReference>
<dbReference type="OMA" id="DEYPRIC"/>
<accession>A0A2K1IEB3</accession>
<evidence type="ECO:0000259" key="15">
    <source>
        <dbReference type="PROSITE" id="PS50011"/>
    </source>
</evidence>
<evidence type="ECO:0000256" key="14">
    <source>
        <dbReference type="RuleBase" id="RU000304"/>
    </source>
</evidence>
<comment type="similarity">
    <text evidence="7">Belongs to the protein kinase superfamily. STE Ser/Thr protein kinase family. MAP kinase kinase subfamily.</text>
</comment>
<dbReference type="InterPro" id="IPR008271">
    <property type="entry name" value="Ser/Thr_kinase_AS"/>
</dbReference>
<feature type="binding site" evidence="13">
    <location>
        <position position="99"/>
    </location>
    <ligand>
        <name>ATP</name>
        <dbReference type="ChEBI" id="CHEBI:30616"/>
    </ligand>
</feature>
<dbReference type="InterPro" id="IPR000719">
    <property type="entry name" value="Prot_kinase_dom"/>
</dbReference>
<comment type="caution">
    <text evidence="16">The sequence shown here is derived from an EMBL/GenBank/DDBJ whole genome shotgun (WGS) entry which is preliminary data.</text>
</comment>
<evidence type="ECO:0000256" key="9">
    <source>
        <dbReference type="ARBA" id="ARBA00049014"/>
    </source>
</evidence>
<dbReference type="SMR" id="A0A2K1IEB3"/>
<dbReference type="Gene3D" id="3.30.200.20">
    <property type="entry name" value="Phosphorylase Kinase, domain 1"/>
    <property type="match status" value="1"/>
</dbReference>
<keyword evidence="2" id="KW-0808">Transferase</keyword>
<evidence type="ECO:0000256" key="5">
    <source>
        <dbReference type="ARBA" id="ARBA00022821"/>
    </source>
</evidence>
<comment type="catalytic activity">
    <reaction evidence="9">
        <text>L-seryl-[protein] + ATP = O-phospho-L-seryl-[protein] + ADP + H(+)</text>
        <dbReference type="Rhea" id="RHEA:17989"/>
        <dbReference type="Rhea" id="RHEA-COMP:9863"/>
        <dbReference type="Rhea" id="RHEA-COMP:11604"/>
        <dbReference type="ChEBI" id="CHEBI:15378"/>
        <dbReference type="ChEBI" id="CHEBI:29999"/>
        <dbReference type="ChEBI" id="CHEBI:30616"/>
        <dbReference type="ChEBI" id="CHEBI:83421"/>
        <dbReference type="ChEBI" id="CHEBI:456216"/>
        <dbReference type="EC" id="2.7.12.2"/>
    </reaction>
</comment>
<reference evidence="16" key="1">
    <citation type="journal article" date="2008" name="Science">
        <title>The Physcomitrella genome reveals evolutionary insights into the conquest of land by plants.</title>
        <authorList>
            <person name="Rensing S."/>
            <person name="Lang D."/>
            <person name="Zimmer A."/>
            <person name="Terry A."/>
            <person name="Salamov A."/>
            <person name="Shapiro H."/>
            <person name="Nishiyama T."/>
            <person name="Perroud P.-F."/>
            <person name="Lindquist E."/>
            <person name="Kamisugi Y."/>
            <person name="Tanahashi T."/>
            <person name="Sakakibara K."/>
            <person name="Fujita T."/>
            <person name="Oishi K."/>
            <person name="Shin-I T."/>
            <person name="Kuroki Y."/>
            <person name="Toyoda A."/>
            <person name="Suzuki Y."/>
            <person name="Hashimoto A."/>
            <person name="Yamaguchi K."/>
            <person name="Sugano A."/>
            <person name="Kohara Y."/>
            <person name="Fujiyama A."/>
            <person name="Anterola A."/>
            <person name="Aoki S."/>
            <person name="Ashton N."/>
            <person name="Barbazuk W.B."/>
            <person name="Barker E."/>
            <person name="Bennetzen J."/>
            <person name="Bezanilla M."/>
            <person name="Blankenship R."/>
            <person name="Cho S.H."/>
            <person name="Dutcher S."/>
            <person name="Estelle M."/>
            <person name="Fawcett J.A."/>
            <person name="Gundlach H."/>
            <person name="Hanada K."/>
            <person name="Heyl A."/>
            <person name="Hicks K.A."/>
            <person name="Hugh J."/>
            <person name="Lohr M."/>
            <person name="Mayer K."/>
            <person name="Melkozernov A."/>
            <person name="Murata T."/>
            <person name="Nelson D."/>
            <person name="Pils B."/>
            <person name="Prigge M."/>
            <person name="Reiss B."/>
            <person name="Renner T."/>
            <person name="Rombauts S."/>
            <person name="Rushton P."/>
            <person name="Sanderfoot A."/>
            <person name="Schween G."/>
            <person name="Shiu S.-H."/>
            <person name="Stueber K."/>
            <person name="Theodoulou F.L."/>
            <person name="Tu H."/>
            <person name="Van de Peer Y."/>
            <person name="Verrier P.J."/>
            <person name="Waters E."/>
            <person name="Wood A."/>
            <person name="Yang L."/>
            <person name="Cove D."/>
            <person name="Cuming A."/>
            <person name="Hasebe M."/>
            <person name="Lucas S."/>
            <person name="Mishler D.B."/>
            <person name="Reski R."/>
            <person name="Grigoriev I."/>
            <person name="Quatrano R.S."/>
            <person name="Boore J.L."/>
        </authorList>
    </citation>
    <scope>NUCLEOTIDE SEQUENCE [LARGE SCALE GENOMIC DNA]</scope>
</reference>
<dbReference type="InterPro" id="IPR011009">
    <property type="entry name" value="Kinase-like_dom_sf"/>
</dbReference>
<keyword evidence="3 13" id="KW-0547">Nucleotide-binding</keyword>
<evidence type="ECO:0000256" key="7">
    <source>
        <dbReference type="ARBA" id="ARBA00038035"/>
    </source>
</evidence>
<dbReference type="STRING" id="3218.A0A2K1IEB3"/>
<dbReference type="FunFam" id="3.30.200.20:FF:000265">
    <property type="entry name" value="Mitogen-activated protein kinase kinase 6"/>
    <property type="match status" value="1"/>
</dbReference>
<dbReference type="GO" id="GO:0010200">
    <property type="term" value="P:response to chitin"/>
    <property type="evidence" value="ECO:0007669"/>
    <property type="project" value="UniProtKB-ARBA"/>
</dbReference>
<evidence type="ECO:0000256" key="6">
    <source>
        <dbReference type="ARBA" id="ARBA00022840"/>
    </source>
</evidence>
<dbReference type="GO" id="GO:0004708">
    <property type="term" value="F:MAP kinase kinase activity"/>
    <property type="evidence" value="ECO:0007669"/>
    <property type="project" value="UniProtKB-EC"/>
</dbReference>